<keyword evidence="1" id="KW-0472">Membrane</keyword>
<proteinExistence type="predicted"/>
<name>A0A085WLQ7_9BACT</name>
<organism evidence="3 4">
    <name type="scientific">Hyalangium minutum</name>
    <dbReference type="NCBI Taxonomy" id="394096"/>
    <lineage>
        <taxon>Bacteria</taxon>
        <taxon>Pseudomonadati</taxon>
        <taxon>Myxococcota</taxon>
        <taxon>Myxococcia</taxon>
        <taxon>Myxococcales</taxon>
        <taxon>Cystobacterineae</taxon>
        <taxon>Archangiaceae</taxon>
        <taxon>Hyalangium</taxon>
    </lineage>
</organism>
<feature type="transmembrane region" description="Helical" evidence="1">
    <location>
        <begin position="54"/>
        <end position="71"/>
    </location>
</feature>
<sequence>MWTRWLSFVLGVWLFIAPLVFNYVQPVARLNSAMVGLAVAIVSLLASSAPPLRFVNVALGGWLLLAPNLLGYGGDALPTAHDIVLGALIICASLAPTAQPTVRGFRRLIKT</sequence>
<keyword evidence="4" id="KW-1185">Reference proteome</keyword>
<reference evidence="3 4" key="1">
    <citation type="submission" date="2014-04" db="EMBL/GenBank/DDBJ databases">
        <title>Genome assembly of Hyalangium minutum DSM 14724.</title>
        <authorList>
            <person name="Sharma G."/>
            <person name="Subramanian S."/>
        </authorList>
    </citation>
    <scope>NUCLEOTIDE SEQUENCE [LARGE SCALE GENOMIC DNA]</scope>
    <source>
        <strain evidence="3 4">DSM 14724</strain>
    </source>
</reference>
<dbReference type="Proteomes" id="UP000028725">
    <property type="component" value="Unassembled WGS sequence"/>
</dbReference>
<evidence type="ECO:0000313" key="4">
    <source>
        <dbReference type="Proteomes" id="UP000028725"/>
    </source>
</evidence>
<dbReference type="STRING" id="394096.DB31_7857"/>
<evidence type="ECO:0000259" key="2">
    <source>
        <dbReference type="Pfam" id="PF03779"/>
    </source>
</evidence>
<evidence type="ECO:0000256" key="1">
    <source>
        <dbReference type="SAM" id="Phobius"/>
    </source>
</evidence>
<feature type="transmembrane region" description="Helical" evidence="1">
    <location>
        <begin position="30"/>
        <end position="47"/>
    </location>
</feature>
<dbReference type="Pfam" id="PF03779">
    <property type="entry name" value="SPW"/>
    <property type="match status" value="1"/>
</dbReference>
<dbReference type="InterPro" id="IPR005530">
    <property type="entry name" value="SPW"/>
</dbReference>
<dbReference type="EMBL" id="JMCB01000006">
    <property type="protein sequence ID" value="KFE68620.1"/>
    <property type="molecule type" value="Genomic_DNA"/>
</dbReference>
<dbReference type="OrthoDB" id="5522649at2"/>
<dbReference type="AlphaFoldDB" id="A0A085WLQ7"/>
<dbReference type="RefSeq" id="WP_044189535.1">
    <property type="nucleotide sequence ID" value="NZ_JMCB01000006.1"/>
</dbReference>
<keyword evidence="1" id="KW-1133">Transmembrane helix</keyword>
<comment type="caution">
    <text evidence="3">The sequence shown here is derived from an EMBL/GenBank/DDBJ whole genome shotgun (WGS) entry which is preliminary data.</text>
</comment>
<protein>
    <submittedName>
        <fullName evidence="3">Putative membrane protein</fullName>
    </submittedName>
</protein>
<evidence type="ECO:0000313" key="3">
    <source>
        <dbReference type="EMBL" id="KFE68620.1"/>
    </source>
</evidence>
<accession>A0A085WLQ7</accession>
<feature type="domain" description="SPW repeat-containing integral membrane" evidence="2">
    <location>
        <begin position="2"/>
        <end position="94"/>
    </location>
</feature>
<keyword evidence="1" id="KW-0812">Transmembrane</keyword>
<feature type="transmembrane region" description="Helical" evidence="1">
    <location>
        <begin position="83"/>
        <end position="102"/>
    </location>
</feature>
<feature type="transmembrane region" description="Helical" evidence="1">
    <location>
        <begin position="5"/>
        <end position="24"/>
    </location>
</feature>
<gene>
    <name evidence="3" type="ORF">DB31_7857</name>
</gene>